<dbReference type="HOGENOM" id="CLU_535513_0_0_1"/>
<dbReference type="Proteomes" id="UP000011082">
    <property type="component" value="Unassembled WGS sequence"/>
</dbReference>
<dbReference type="Gene3D" id="3.90.70.10">
    <property type="entry name" value="Cysteine proteinases"/>
    <property type="match status" value="1"/>
</dbReference>
<feature type="domain" description="USP" evidence="2">
    <location>
        <begin position="103"/>
        <end position="426"/>
    </location>
</feature>
<dbReference type="OrthoDB" id="289038at2759"/>
<dbReference type="EMBL" id="JH370150">
    <property type="protein sequence ID" value="ELA41062.1"/>
    <property type="molecule type" value="Genomic_DNA"/>
</dbReference>
<dbReference type="InterPro" id="IPR038765">
    <property type="entry name" value="Papain-like_cys_pep_sf"/>
</dbReference>
<dbReference type="InParanoid" id="L2GL83"/>
<proteinExistence type="predicted"/>
<dbReference type="InterPro" id="IPR018200">
    <property type="entry name" value="USP_CS"/>
</dbReference>
<sequence>MFTYVFKKSKETTPLFEIDTIPFKLNYTDPYLTIEYHGKSYKDIFCHISLIVSETLFEFNYGFSLFSSSFSITLKDLKLNCSNVSVRVELQLDVLSEKKPPLAGLENLGATCYINSFLQTIYYLKNFKELLYKSNGYHCTLLQRLFYALDTMNASLCVQNQDALSGCIPNISKLKDIAAHNTCNNLMVVRDRVQNLIKNLSFVRHINEHQDVHEFSKYLFDVLESENKDLIKETIEGITMCIVQCEHGCTSKTNETFQDLQMVIKDFYQNRTNKTIQESLREFCRPINIDDFNCEKHGVVKATRRVFFSKLPSSIFILLNRFWIDWESEKYLKINQKYEFPEFLDFSEFMVDKTNNKMNNNAYKANNVNVSDVDNVEATHNEKLTVSKMRLQVDDDICDNFEKRVQTSMPIPIDISFSVLLYIADWLMKVIFTAIYILETSFSNLTMIQFMNAPNMKQLIGILEELIQIIQVERSYFLHTISFIAKMMVCPTFPILISLKWYLKILLKN</sequence>
<dbReference type="InterPro" id="IPR001394">
    <property type="entry name" value="Peptidase_C19_UCH"/>
</dbReference>
<evidence type="ECO:0000256" key="1">
    <source>
        <dbReference type="SAM" id="Phobius"/>
    </source>
</evidence>
<evidence type="ECO:0000259" key="2">
    <source>
        <dbReference type="PROSITE" id="PS50235"/>
    </source>
</evidence>
<dbReference type="InterPro" id="IPR050164">
    <property type="entry name" value="Peptidase_C19"/>
</dbReference>
<dbReference type="Pfam" id="PF00443">
    <property type="entry name" value="UCH"/>
    <property type="match status" value="1"/>
</dbReference>
<reference evidence="4" key="1">
    <citation type="submission" date="2011-05" db="EMBL/GenBank/DDBJ databases">
        <title>The genome sequence of Vittaforma corneae strain ATCC 50505.</title>
        <authorList>
            <consortium name="The Broad Institute Genome Sequencing Platform"/>
            <person name="Cuomo C."/>
            <person name="Didier E."/>
            <person name="Bowers L."/>
            <person name="Young S.K."/>
            <person name="Zeng Q."/>
            <person name="Gargeya S."/>
            <person name="Fitzgerald M."/>
            <person name="Haas B."/>
            <person name="Abouelleil A."/>
            <person name="Alvarado L."/>
            <person name="Arachchi H.M."/>
            <person name="Berlin A."/>
            <person name="Chapman S.B."/>
            <person name="Gearin G."/>
            <person name="Goldberg J."/>
            <person name="Griggs A."/>
            <person name="Gujja S."/>
            <person name="Hansen M."/>
            <person name="Heiman D."/>
            <person name="Howarth C."/>
            <person name="Larimer J."/>
            <person name="Lui A."/>
            <person name="MacDonald P.J.P."/>
            <person name="McCowen C."/>
            <person name="Montmayeur A."/>
            <person name="Murphy C."/>
            <person name="Neiman D."/>
            <person name="Pearson M."/>
            <person name="Priest M."/>
            <person name="Roberts A."/>
            <person name="Saif S."/>
            <person name="Shea T."/>
            <person name="Sisk P."/>
            <person name="Stolte C."/>
            <person name="Sykes S."/>
            <person name="Wortman J."/>
            <person name="Nusbaum C."/>
            <person name="Birren B."/>
        </authorList>
    </citation>
    <scope>NUCLEOTIDE SEQUENCE [LARGE SCALE GENOMIC DNA]</scope>
    <source>
        <strain evidence="4">ATCC 50505</strain>
    </source>
</reference>
<dbReference type="GeneID" id="19882565"/>
<keyword evidence="4" id="KW-1185">Reference proteome</keyword>
<keyword evidence="1" id="KW-1133">Transmembrane helix</keyword>
<dbReference type="AlphaFoldDB" id="L2GL83"/>
<evidence type="ECO:0000313" key="3">
    <source>
        <dbReference type="EMBL" id="ELA41062.1"/>
    </source>
</evidence>
<dbReference type="PROSITE" id="PS00972">
    <property type="entry name" value="USP_1"/>
    <property type="match status" value="1"/>
</dbReference>
<feature type="transmembrane region" description="Helical" evidence="1">
    <location>
        <begin position="419"/>
        <end position="438"/>
    </location>
</feature>
<dbReference type="STRING" id="993615.L2GL83"/>
<protein>
    <recommendedName>
        <fullName evidence="2">USP domain-containing protein</fullName>
    </recommendedName>
</protein>
<keyword evidence="1" id="KW-0472">Membrane</keyword>
<dbReference type="RefSeq" id="XP_007605300.1">
    <property type="nucleotide sequence ID" value="XM_007605238.1"/>
</dbReference>
<organism evidence="3 4">
    <name type="scientific">Vittaforma corneae (strain ATCC 50505)</name>
    <name type="common">Microsporidian parasite</name>
    <name type="synonym">Nosema corneum</name>
    <dbReference type="NCBI Taxonomy" id="993615"/>
    <lineage>
        <taxon>Eukaryota</taxon>
        <taxon>Fungi</taxon>
        <taxon>Fungi incertae sedis</taxon>
        <taxon>Microsporidia</taxon>
        <taxon>Nosematidae</taxon>
        <taxon>Vittaforma</taxon>
    </lineage>
</organism>
<dbReference type="SUPFAM" id="SSF54001">
    <property type="entry name" value="Cysteine proteinases"/>
    <property type="match status" value="1"/>
</dbReference>
<dbReference type="PROSITE" id="PS50235">
    <property type="entry name" value="USP_3"/>
    <property type="match status" value="1"/>
</dbReference>
<feature type="transmembrane region" description="Helical" evidence="1">
    <location>
        <begin position="483"/>
        <end position="503"/>
    </location>
</feature>
<name>L2GL83_VITCO</name>
<dbReference type="PANTHER" id="PTHR24006">
    <property type="entry name" value="UBIQUITIN CARBOXYL-TERMINAL HYDROLASE"/>
    <property type="match status" value="1"/>
</dbReference>
<dbReference type="VEuPathDB" id="MicrosporidiaDB:VICG_01855"/>
<accession>L2GL83</accession>
<keyword evidence="1" id="KW-0812">Transmembrane</keyword>
<evidence type="ECO:0000313" key="4">
    <source>
        <dbReference type="Proteomes" id="UP000011082"/>
    </source>
</evidence>
<dbReference type="InterPro" id="IPR028889">
    <property type="entry name" value="USP"/>
</dbReference>
<gene>
    <name evidence="3" type="ORF">VICG_01855</name>
</gene>
<dbReference type="GO" id="GO:0016579">
    <property type="term" value="P:protein deubiquitination"/>
    <property type="evidence" value="ECO:0007669"/>
    <property type="project" value="InterPro"/>
</dbReference>
<dbReference type="GO" id="GO:0004843">
    <property type="term" value="F:cysteine-type deubiquitinase activity"/>
    <property type="evidence" value="ECO:0007669"/>
    <property type="project" value="InterPro"/>
</dbReference>